<dbReference type="PANTHER" id="PTHR22916:SF67">
    <property type="entry name" value="COLANIC ACID BIOSYNTHESIS GLYCOSYL TRANSFERASE WCAE-RELATED"/>
    <property type="match status" value="1"/>
</dbReference>
<evidence type="ECO:0000313" key="4">
    <source>
        <dbReference type="EMBL" id="KAA5495909.1"/>
    </source>
</evidence>
<evidence type="ECO:0000313" key="7">
    <source>
        <dbReference type="EMBL" id="RGR72573.1"/>
    </source>
</evidence>
<organism evidence="2 9">
    <name type="scientific">Bacteroides caccae</name>
    <dbReference type="NCBI Taxonomy" id="47678"/>
    <lineage>
        <taxon>Bacteria</taxon>
        <taxon>Pseudomonadati</taxon>
        <taxon>Bacteroidota</taxon>
        <taxon>Bacteroidia</taxon>
        <taxon>Bacteroidales</taxon>
        <taxon>Bacteroidaceae</taxon>
        <taxon>Bacteroides</taxon>
    </lineage>
</organism>
<dbReference type="EC" id="2.4.1.-" evidence="2"/>
<reference evidence="6" key="4">
    <citation type="submission" date="2023-07" db="EMBL/GenBank/DDBJ databases">
        <title>Whole Genome Sequencing of Colonoscopy isolates.</title>
        <authorList>
            <person name="Surve S.V."/>
            <person name="Valls R.A."/>
            <person name="Barrak K.E."/>
            <person name="Gardner T.B."/>
            <person name="O'Toole G.A."/>
        </authorList>
    </citation>
    <scope>NUCLEOTIDE SEQUENCE</scope>
    <source>
        <strain evidence="6">GP0119</strain>
    </source>
</reference>
<reference evidence="10 11" key="2">
    <citation type="submission" date="2018-08" db="EMBL/GenBank/DDBJ databases">
        <title>A genome reference for cultivated species of the human gut microbiota.</title>
        <authorList>
            <person name="Zou Y."/>
            <person name="Xue W."/>
            <person name="Luo G."/>
        </authorList>
    </citation>
    <scope>NUCLEOTIDE SEQUENCE [LARGE SCALE GENOMIC DNA]</scope>
    <source>
        <strain evidence="7 10">AF24-29LB</strain>
        <strain evidence="8 11">OF02-6LB</strain>
    </source>
</reference>
<evidence type="ECO:0000313" key="6">
    <source>
        <dbReference type="EMBL" id="MDO6358024.1"/>
    </source>
</evidence>
<dbReference type="Gene3D" id="3.90.550.10">
    <property type="entry name" value="Spore Coat Polysaccharide Biosynthesis Protein SpsA, Chain A"/>
    <property type="match status" value="1"/>
</dbReference>
<evidence type="ECO:0000313" key="9">
    <source>
        <dbReference type="Proteomes" id="UP000095657"/>
    </source>
</evidence>
<dbReference type="Proteomes" id="UP000095657">
    <property type="component" value="Unassembled WGS sequence"/>
</dbReference>
<feature type="domain" description="Glycosyltransferase 2-like" evidence="1">
    <location>
        <begin position="7"/>
        <end position="124"/>
    </location>
</feature>
<dbReference type="EMBL" id="VVYF01000001">
    <property type="protein sequence ID" value="KAA5495909.1"/>
    <property type="molecule type" value="Genomic_DNA"/>
</dbReference>
<dbReference type="Proteomes" id="UP001170023">
    <property type="component" value="Unassembled WGS sequence"/>
</dbReference>
<evidence type="ECO:0000313" key="10">
    <source>
        <dbReference type="Proteomes" id="UP000284205"/>
    </source>
</evidence>
<dbReference type="Proteomes" id="UP000491168">
    <property type="component" value="Unassembled WGS sequence"/>
</dbReference>
<evidence type="ECO:0000313" key="12">
    <source>
        <dbReference type="Proteomes" id="UP000368418"/>
    </source>
</evidence>
<accession>A0A174GWE2</accession>
<evidence type="ECO:0000313" key="13">
    <source>
        <dbReference type="Proteomes" id="UP000427825"/>
    </source>
</evidence>
<dbReference type="EMBL" id="VVYD01000001">
    <property type="protein sequence ID" value="KAA5504043.1"/>
    <property type="molecule type" value="Genomic_DNA"/>
</dbReference>
<dbReference type="RefSeq" id="WP_005682423.1">
    <property type="nucleotide sequence ID" value="NZ_CABMOQ010000018.1"/>
</dbReference>
<dbReference type="EC" id="2.4.-.-" evidence="6"/>
<evidence type="ECO:0000313" key="5">
    <source>
        <dbReference type="EMBL" id="KAA5504043.1"/>
    </source>
</evidence>
<dbReference type="SUPFAM" id="SSF53448">
    <property type="entry name" value="Nucleotide-diphospho-sugar transferases"/>
    <property type="match status" value="1"/>
</dbReference>
<gene>
    <name evidence="7" type="ORF">DWY26_07665</name>
    <name evidence="8" type="ORF">DXA49_11920</name>
    <name evidence="2" type="ORF">ERS852494_00428</name>
    <name evidence="5" type="ORF">F2Y31_02015</name>
    <name evidence="4" type="ORF">F2Y35_01375</name>
    <name evidence="3" type="ORF">F2Y39_01620</name>
    <name evidence="6" type="ORF">Q4469_10030</name>
</gene>
<dbReference type="EMBL" id="VVYJ01000001">
    <property type="protein sequence ID" value="KAA5481372.1"/>
    <property type="molecule type" value="Genomic_DNA"/>
</dbReference>
<sequence>MIAPLLSIITVNYNNKSGLIRTLNSIKNQESVFFEHIIIDANSTDGSKDAILLYEKEITFPLYWVSEPDNGIYDGMNKGIKQAHGEYLFFLNSGDTLISNTILQEIALDGNKYIYGNIKYILSEKDYRYITPSETLDIVYLLKTALPHQACFIHHSLFQKQLYNTEYKIISDWIHTMESIIFNDCSYKYIDIVIAEVDGNGISTNQEKLMEERIKWIKSKFPKAILDALSELYEYRISELAPFIQPISQTKKFKKRIRKLISFLLKINNIISHKKRIEQKKNEIWTPFN</sequence>
<proteinExistence type="predicted"/>
<dbReference type="GeneID" id="75112358"/>
<dbReference type="InterPro" id="IPR001173">
    <property type="entry name" value="Glyco_trans_2-like"/>
</dbReference>
<dbReference type="Proteomes" id="UP000427825">
    <property type="component" value="Unassembled WGS sequence"/>
</dbReference>
<evidence type="ECO:0000313" key="14">
    <source>
        <dbReference type="Proteomes" id="UP000491168"/>
    </source>
</evidence>
<evidence type="ECO:0000313" key="11">
    <source>
        <dbReference type="Proteomes" id="UP000284431"/>
    </source>
</evidence>
<dbReference type="Proteomes" id="UP000368418">
    <property type="component" value="Unassembled WGS sequence"/>
</dbReference>
<evidence type="ECO:0000313" key="3">
    <source>
        <dbReference type="EMBL" id="KAA5481372.1"/>
    </source>
</evidence>
<dbReference type="EMBL" id="CZAI01000001">
    <property type="protein sequence ID" value="CUO65428.1"/>
    <property type="molecule type" value="Genomic_DNA"/>
</dbReference>
<keyword evidence="2" id="KW-0808">Transferase</keyword>
<reference evidence="12 13" key="3">
    <citation type="journal article" date="2019" name="Nat. Med.">
        <title>A library of human gut bacterial isolates paired with longitudinal multiomics data enables mechanistic microbiome research.</title>
        <authorList>
            <person name="Poyet M."/>
            <person name="Groussin M."/>
            <person name="Gibbons S.M."/>
            <person name="Avila-Pacheco J."/>
            <person name="Jiang X."/>
            <person name="Kearney S.M."/>
            <person name="Perrotta A.R."/>
            <person name="Berdy B."/>
            <person name="Zhao S."/>
            <person name="Lieberman T.D."/>
            <person name="Swanson P.K."/>
            <person name="Smith M."/>
            <person name="Roesemann S."/>
            <person name="Alexander J.E."/>
            <person name="Rich S.A."/>
            <person name="Livny J."/>
            <person name="Vlamakis H."/>
            <person name="Clish C."/>
            <person name="Bullock K."/>
            <person name="Deik A."/>
            <person name="Scott J."/>
            <person name="Pierce K.A."/>
            <person name="Xavier R.J."/>
            <person name="Alm E.J."/>
        </authorList>
    </citation>
    <scope>NUCLEOTIDE SEQUENCE [LARGE SCALE GENOMIC DNA]</scope>
    <source>
        <strain evidence="5 12">BIOML-A19</strain>
        <strain evidence="4 14">BIOML-A21</strain>
        <strain evidence="3 13">BIOML-A25</strain>
    </source>
</reference>
<evidence type="ECO:0000313" key="8">
    <source>
        <dbReference type="EMBL" id="RGY25151.1"/>
    </source>
</evidence>
<dbReference type="AlphaFoldDB" id="A0A174GWE2"/>
<keyword evidence="2" id="KW-0328">Glycosyltransferase</keyword>
<dbReference type="GO" id="GO:0016758">
    <property type="term" value="F:hexosyltransferase activity"/>
    <property type="evidence" value="ECO:0007669"/>
    <property type="project" value="UniProtKB-ARBA"/>
</dbReference>
<evidence type="ECO:0000313" key="2">
    <source>
        <dbReference type="EMBL" id="CUO65428.1"/>
    </source>
</evidence>
<dbReference type="Proteomes" id="UP000284431">
    <property type="component" value="Unassembled WGS sequence"/>
</dbReference>
<dbReference type="EMBL" id="QRUO01000005">
    <property type="protein sequence ID" value="RGR72573.1"/>
    <property type="molecule type" value="Genomic_DNA"/>
</dbReference>
<dbReference type="InterPro" id="IPR029044">
    <property type="entry name" value="Nucleotide-diphossugar_trans"/>
</dbReference>
<protein>
    <submittedName>
        <fullName evidence="3 6">Glycosyltransferase</fullName>
        <ecNumber evidence="6">2.4.-.-</ecNumber>
    </submittedName>
    <submittedName>
        <fullName evidence="2">Glycosyltransferases involved in cell wall biogenesis</fullName>
        <ecNumber evidence="2">2.4.1.-</ecNumber>
    </submittedName>
</protein>
<dbReference type="Proteomes" id="UP000284205">
    <property type="component" value="Unassembled WGS sequence"/>
</dbReference>
<name>A0A174GWE2_9BACE</name>
<evidence type="ECO:0000259" key="1">
    <source>
        <dbReference type="Pfam" id="PF00535"/>
    </source>
</evidence>
<dbReference type="EMBL" id="JAUONL010000006">
    <property type="protein sequence ID" value="MDO6358024.1"/>
    <property type="molecule type" value="Genomic_DNA"/>
</dbReference>
<dbReference type="EMBL" id="QSCS01000017">
    <property type="protein sequence ID" value="RGY25151.1"/>
    <property type="molecule type" value="Genomic_DNA"/>
</dbReference>
<dbReference type="Pfam" id="PF00535">
    <property type="entry name" value="Glycos_transf_2"/>
    <property type="match status" value="1"/>
</dbReference>
<dbReference type="STRING" id="47678.ERS852494_00428"/>
<dbReference type="PANTHER" id="PTHR22916">
    <property type="entry name" value="GLYCOSYLTRANSFERASE"/>
    <property type="match status" value="1"/>
</dbReference>
<reference evidence="2 9" key="1">
    <citation type="submission" date="2015-09" db="EMBL/GenBank/DDBJ databases">
        <authorList>
            <consortium name="Pathogen Informatics"/>
        </authorList>
    </citation>
    <scope>NUCLEOTIDE SEQUENCE [LARGE SCALE GENOMIC DNA]</scope>
    <source>
        <strain evidence="2 9">2789STDY5834880</strain>
    </source>
</reference>
<dbReference type="CDD" id="cd06433">
    <property type="entry name" value="GT_2_WfgS_like"/>
    <property type="match status" value="1"/>
</dbReference>